<feature type="transmembrane region" description="Helical" evidence="1">
    <location>
        <begin position="9"/>
        <end position="27"/>
    </location>
</feature>
<keyword evidence="1" id="KW-1133">Transmembrane helix</keyword>
<protein>
    <submittedName>
        <fullName evidence="2">Uncharacterized protein</fullName>
    </submittedName>
</protein>
<dbReference type="AlphaFoldDB" id="A0A2W4WHP8"/>
<dbReference type="Proteomes" id="UP000249794">
    <property type="component" value="Unassembled WGS sequence"/>
</dbReference>
<organism evidence="2 3">
    <name type="scientific">Phormidesmis priestleyi</name>
    <dbReference type="NCBI Taxonomy" id="268141"/>
    <lineage>
        <taxon>Bacteria</taxon>
        <taxon>Bacillati</taxon>
        <taxon>Cyanobacteriota</taxon>
        <taxon>Cyanophyceae</taxon>
        <taxon>Leptolyngbyales</taxon>
        <taxon>Leptolyngbyaceae</taxon>
        <taxon>Phormidesmis</taxon>
    </lineage>
</organism>
<evidence type="ECO:0000313" key="3">
    <source>
        <dbReference type="Proteomes" id="UP000249794"/>
    </source>
</evidence>
<reference evidence="3" key="1">
    <citation type="submission" date="2018-04" db="EMBL/GenBank/DDBJ databases">
        <authorList>
            <person name="Cornet L."/>
        </authorList>
    </citation>
    <scope>NUCLEOTIDE SEQUENCE [LARGE SCALE GENOMIC DNA]</scope>
</reference>
<sequence>MTSYRTDKGSYVFLSVLALYGIAYFVARSEVLHAVEHYAGGKGSLRQDYIAKKSHAPGEGWEYKVFFPAIKVEEGVRKLGQFI</sequence>
<evidence type="ECO:0000256" key="1">
    <source>
        <dbReference type="SAM" id="Phobius"/>
    </source>
</evidence>
<keyword evidence="1" id="KW-0812">Transmembrane</keyword>
<comment type="caution">
    <text evidence="2">The sequence shown here is derived from an EMBL/GenBank/DDBJ whole genome shotgun (WGS) entry which is preliminary data.</text>
</comment>
<proteinExistence type="predicted"/>
<keyword evidence="1" id="KW-0472">Membrane</keyword>
<reference evidence="2 3" key="2">
    <citation type="submission" date="2018-06" db="EMBL/GenBank/DDBJ databases">
        <title>Metagenomic assembly of (sub)arctic Cyanobacteria and their associated microbiome from non-axenic cultures.</title>
        <authorList>
            <person name="Baurain D."/>
        </authorList>
    </citation>
    <scope>NUCLEOTIDE SEQUENCE [LARGE SCALE GENOMIC DNA]</scope>
    <source>
        <strain evidence="2">ULC027bin1</strain>
    </source>
</reference>
<accession>A0A2W4WHP8</accession>
<name>A0A2W4WHP8_9CYAN</name>
<evidence type="ECO:0000313" key="2">
    <source>
        <dbReference type="EMBL" id="PZO44644.1"/>
    </source>
</evidence>
<dbReference type="EMBL" id="QBMP01000379">
    <property type="protein sequence ID" value="PZO44644.1"/>
    <property type="molecule type" value="Genomic_DNA"/>
</dbReference>
<gene>
    <name evidence="2" type="ORF">DCF15_22005</name>
</gene>